<dbReference type="GO" id="GO:0008270">
    <property type="term" value="F:zinc ion binding"/>
    <property type="evidence" value="ECO:0007669"/>
    <property type="project" value="InterPro"/>
</dbReference>
<dbReference type="CDD" id="cd00067">
    <property type="entry name" value="GAL4"/>
    <property type="match status" value="1"/>
</dbReference>
<reference evidence="3 4" key="1">
    <citation type="journal article" date="2016" name="PLoS Pathog.">
        <title>Biosynthesis of antibiotic leucinostatins in bio-control fungus Purpureocillium lilacinum and their inhibition on phytophthora revealed by genome mining.</title>
        <authorList>
            <person name="Wang G."/>
            <person name="Liu Z."/>
            <person name="Lin R."/>
            <person name="Li E."/>
            <person name="Mao Z."/>
            <person name="Ling J."/>
            <person name="Yang Y."/>
            <person name="Yin W.B."/>
            <person name="Xie B."/>
        </authorList>
    </citation>
    <scope>NUCLEOTIDE SEQUENCE [LARGE SCALE GENOMIC DNA]</scope>
    <source>
        <strain evidence="3">170</strain>
    </source>
</reference>
<evidence type="ECO:0000313" key="3">
    <source>
        <dbReference type="EMBL" id="OAQ61569.1"/>
    </source>
</evidence>
<name>A0A179F8Y4_METCM</name>
<dbReference type="SMART" id="SM00066">
    <property type="entry name" value="GAL4"/>
    <property type="match status" value="1"/>
</dbReference>
<accession>A0A179F8Y4</accession>
<proteinExistence type="predicted"/>
<feature type="domain" description="Zn(2)-C6 fungal-type" evidence="2">
    <location>
        <begin position="10"/>
        <end position="38"/>
    </location>
</feature>
<comment type="caution">
    <text evidence="3">The sequence shown here is derived from an EMBL/GenBank/DDBJ whole genome shotgun (WGS) entry which is preliminary data.</text>
</comment>
<dbReference type="EMBL" id="LSBJ02000007">
    <property type="protein sequence ID" value="OAQ61569.1"/>
    <property type="molecule type" value="Genomic_DNA"/>
</dbReference>
<dbReference type="InterPro" id="IPR001138">
    <property type="entry name" value="Zn2Cys6_DnaBD"/>
</dbReference>
<dbReference type="KEGG" id="pchm:VFPPC_09392"/>
<dbReference type="SUPFAM" id="SSF57701">
    <property type="entry name" value="Zn2/Cys6 DNA-binding domain"/>
    <property type="match status" value="1"/>
</dbReference>
<dbReference type="GO" id="GO:0000981">
    <property type="term" value="F:DNA-binding transcription factor activity, RNA polymerase II-specific"/>
    <property type="evidence" value="ECO:0007669"/>
    <property type="project" value="InterPro"/>
</dbReference>
<evidence type="ECO:0000313" key="4">
    <source>
        <dbReference type="Proteomes" id="UP000078397"/>
    </source>
</evidence>
<evidence type="ECO:0000259" key="2">
    <source>
        <dbReference type="PROSITE" id="PS50048"/>
    </source>
</evidence>
<dbReference type="RefSeq" id="XP_018139273.1">
    <property type="nucleotide sequence ID" value="XM_018287934.1"/>
</dbReference>
<dbReference type="GeneID" id="28851928"/>
<dbReference type="PANTHER" id="PTHR38791">
    <property type="entry name" value="ZN(II)2CYS6 TRANSCRIPTION FACTOR (EUROFUNG)-RELATED-RELATED"/>
    <property type="match status" value="1"/>
</dbReference>
<dbReference type="PROSITE" id="PS50048">
    <property type="entry name" value="ZN2_CY6_FUNGAL_2"/>
    <property type="match status" value="1"/>
</dbReference>
<gene>
    <name evidence="3" type="ORF">VFPPC_09392</name>
</gene>
<dbReference type="InterPro" id="IPR036864">
    <property type="entry name" value="Zn2-C6_fun-type_DNA-bd_sf"/>
</dbReference>
<organism evidence="3 4">
    <name type="scientific">Pochonia chlamydosporia 170</name>
    <dbReference type="NCBI Taxonomy" id="1380566"/>
    <lineage>
        <taxon>Eukaryota</taxon>
        <taxon>Fungi</taxon>
        <taxon>Dikarya</taxon>
        <taxon>Ascomycota</taxon>
        <taxon>Pezizomycotina</taxon>
        <taxon>Sordariomycetes</taxon>
        <taxon>Hypocreomycetidae</taxon>
        <taxon>Hypocreales</taxon>
        <taxon>Clavicipitaceae</taxon>
        <taxon>Pochonia</taxon>
    </lineage>
</organism>
<dbReference type="PROSITE" id="PS00463">
    <property type="entry name" value="ZN2_CY6_FUNGAL_1"/>
    <property type="match status" value="1"/>
</dbReference>
<dbReference type="OrthoDB" id="4220372at2759"/>
<sequence>MATVFQAIKACDTCKRRKIKCDLTPPACTQCRKAKWTCPGFREQSGTNSQSDKWTIVTPKDVRRVATMAQVLNVTQGHGIRIHDPSPPLEDRAIAFFLHNYVFSVTPEVSSHAYLPPLLQRRSRSLLRTAASAAGLAALANSGNVPSWKLQSYKLYGEAIRQLHADIQHPQKVNTDDTLGAMLLMGTFEVRASLVWSLSASNYADVFQVIVSGSLNSVSSLSQHITAAAQWIHMRGPTQSSSDSVISCNHLQEPLPAAFETWSSWAQGNRPNYNTALNGIGDIEKKLIAARVEIKRKNISSPVVIKTMLRPIDNMFEDWKQSILPSWAIKSYKCLTSTMIEPAYMSQYDTYPDLYVATMWNAYRSSRIMIHNHIVTATLQHGSTDDMGKISDSINILRALTAAICQSVPYFLSCTRHCDAVKLPEHMNTAQLSSSGALLLLWPLFSCGMLWTTPKEQSHWIASILRRIGGHMGLQLAISMAAALEGS</sequence>
<dbReference type="InterPro" id="IPR053175">
    <property type="entry name" value="DHMBA_Reg_Transcription_Factor"/>
</dbReference>
<dbReference type="InterPro" id="IPR021858">
    <property type="entry name" value="Fun_TF"/>
</dbReference>
<protein>
    <submittedName>
        <fullName evidence="3">Fungal specific transcription factor domain-containing protein</fullName>
    </submittedName>
</protein>
<dbReference type="STRING" id="1380566.A0A179F8Y4"/>
<keyword evidence="4" id="KW-1185">Reference proteome</keyword>
<dbReference type="Proteomes" id="UP000078397">
    <property type="component" value="Unassembled WGS sequence"/>
</dbReference>
<evidence type="ECO:0000256" key="1">
    <source>
        <dbReference type="ARBA" id="ARBA00023242"/>
    </source>
</evidence>
<keyword evidence="1" id="KW-0539">Nucleus</keyword>
<dbReference type="AlphaFoldDB" id="A0A179F8Y4"/>
<dbReference type="Gene3D" id="4.10.240.10">
    <property type="entry name" value="Zn(2)-C6 fungal-type DNA-binding domain"/>
    <property type="match status" value="1"/>
</dbReference>
<dbReference type="Pfam" id="PF00172">
    <property type="entry name" value="Zn_clus"/>
    <property type="match status" value="1"/>
</dbReference>
<dbReference type="Pfam" id="PF11951">
    <property type="entry name" value="Fungal_trans_2"/>
    <property type="match status" value="1"/>
</dbReference>